<reference evidence="2" key="2">
    <citation type="submission" date="2020-05" db="UniProtKB">
        <authorList>
            <consortium name="EnsemblMetazoa"/>
        </authorList>
    </citation>
    <scope>IDENTIFICATION</scope>
    <source>
        <strain evidence="2">IAEA</strain>
    </source>
</reference>
<dbReference type="Proteomes" id="UP000092445">
    <property type="component" value="Unassembled WGS sequence"/>
</dbReference>
<sequence>MSHRCAPSSYFACLCCGDLSSLSWQYSSMSCCLCKNRLKKAQLTFICTQCGKWYRTDTDGIISVSAGGFTTSAASAGSRPNHIRFQEFSGIVDEKIKNAGIKIEEKINSRINDLQAAIKVMEDELEKKINSWK</sequence>
<organism evidence="2 3">
    <name type="scientific">Glossina pallidipes</name>
    <name type="common">Tsetse fly</name>
    <dbReference type="NCBI Taxonomy" id="7398"/>
    <lineage>
        <taxon>Eukaryota</taxon>
        <taxon>Metazoa</taxon>
        <taxon>Ecdysozoa</taxon>
        <taxon>Arthropoda</taxon>
        <taxon>Hexapoda</taxon>
        <taxon>Insecta</taxon>
        <taxon>Pterygota</taxon>
        <taxon>Neoptera</taxon>
        <taxon>Endopterygota</taxon>
        <taxon>Diptera</taxon>
        <taxon>Brachycera</taxon>
        <taxon>Muscomorpha</taxon>
        <taxon>Hippoboscoidea</taxon>
        <taxon>Glossinidae</taxon>
        <taxon>Glossina</taxon>
    </lineage>
</organism>
<evidence type="ECO:0000313" key="2">
    <source>
        <dbReference type="EnsemblMetazoa" id="GPAI019574-PA"/>
    </source>
</evidence>
<name>A0A1A9ZMU6_GLOPL</name>
<evidence type="ECO:0000313" key="3">
    <source>
        <dbReference type="Proteomes" id="UP000092445"/>
    </source>
</evidence>
<dbReference type="EnsemblMetazoa" id="GPAI019574-RA">
    <property type="protein sequence ID" value="GPAI019574-PA"/>
    <property type="gene ID" value="GPAI019574"/>
</dbReference>
<accession>A0A1A9ZMU6</accession>
<protein>
    <submittedName>
        <fullName evidence="2">Uncharacterized protein</fullName>
    </submittedName>
</protein>
<proteinExistence type="predicted"/>
<dbReference type="VEuPathDB" id="VectorBase:GPAI019574"/>
<evidence type="ECO:0000256" key="1">
    <source>
        <dbReference type="SAM" id="Coils"/>
    </source>
</evidence>
<feature type="coiled-coil region" evidence="1">
    <location>
        <begin position="104"/>
        <end position="131"/>
    </location>
</feature>
<reference evidence="3" key="1">
    <citation type="submission" date="2014-03" db="EMBL/GenBank/DDBJ databases">
        <authorList>
            <person name="Aksoy S."/>
            <person name="Warren W."/>
            <person name="Wilson R.K."/>
        </authorList>
    </citation>
    <scope>NUCLEOTIDE SEQUENCE [LARGE SCALE GENOMIC DNA]</scope>
    <source>
        <strain evidence="3">IAEA</strain>
    </source>
</reference>
<dbReference type="AlphaFoldDB" id="A0A1A9ZMU6"/>
<dbReference type="PROSITE" id="PS51257">
    <property type="entry name" value="PROKAR_LIPOPROTEIN"/>
    <property type="match status" value="1"/>
</dbReference>
<keyword evidence="3" id="KW-1185">Reference proteome</keyword>
<keyword evidence="1" id="KW-0175">Coiled coil</keyword>